<feature type="domain" description="Fibronectin type-III" evidence="3">
    <location>
        <begin position="855"/>
        <end position="929"/>
    </location>
</feature>
<name>A0ABQ6GBM0_9BACL</name>
<dbReference type="InterPro" id="IPR012334">
    <property type="entry name" value="Pectin_lyas_fold"/>
</dbReference>
<dbReference type="Pfam" id="PF02018">
    <property type="entry name" value="CBM_4_9"/>
    <property type="match status" value="2"/>
</dbReference>
<reference evidence="4 5" key="1">
    <citation type="submission" date="2023-03" db="EMBL/GenBank/DDBJ databases">
        <title>Draft genome sequence of the bacteria which degrade cell wall of Tricholomamatutake.</title>
        <authorList>
            <person name="Konishi Y."/>
            <person name="Fukuta Y."/>
            <person name="Shirasaka N."/>
        </authorList>
    </citation>
    <scope>NUCLEOTIDE SEQUENCE [LARGE SCALE GENOMIC DNA]</scope>
    <source>
        <strain evidence="5">mu1</strain>
    </source>
</reference>
<keyword evidence="5" id="KW-1185">Reference proteome</keyword>
<protein>
    <recommendedName>
        <fullName evidence="3">Fibronectin type-III domain-containing protein</fullName>
    </recommendedName>
</protein>
<dbReference type="InterPro" id="IPR013783">
    <property type="entry name" value="Ig-like_fold"/>
</dbReference>
<comment type="caution">
    <text evidence="4">The sequence shown here is derived from an EMBL/GenBank/DDBJ whole genome shotgun (WGS) entry which is preliminary data.</text>
</comment>
<evidence type="ECO:0000256" key="2">
    <source>
        <dbReference type="SAM" id="SignalP"/>
    </source>
</evidence>
<dbReference type="SUPFAM" id="SSF51126">
    <property type="entry name" value="Pectin lyase-like"/>
    <property type="match status" value="2"/>
</dbReference>
<proteinExistence type="predicted"/>
<organism evidence="4 5">
    <name type="scientific">Paenibacillus glycanilyticus</name>
    <dbReference type="NCBI Taxonomy" id="126569"/>
    <lineage>
        <taxon>Bacteria</taxon>
        <taxon>Bacillati</taxon>
        <taxon>Bacillota</taxon>
        <taxon>Bacilli</taxon>
        <taxon>Bacillales</taxon>
        <taxon>Paenibacillaceae</taxon>
        <taxon>Paenibacillus</taxon>
    </lineage>
</organism>
<gene>
    <name evidence="4" type="ORF">MU1_13400</name>
</gene>
<sequence>MAMFCLCLMVASSASMYIGDGPIEAAGSGNTYYVDNIGGDDNLGGTSTQTAWKTLTKVNATTFQPGDTILFKAGGSWSGKLYPKGSGANGNPIIIDKFGTGSKPIINGGGLVGTGAVYLYNQQYWEINNLEITNTGSAQGQKMGVSIEAQDAGDLSHIYLRNLTIHDVNGLNTDKQNGGIWVHTYGTAVQTKIDDVRIENNTVYNTDRAGIVITSDWWCNSNLVTCNSTRPAYYPSSGVIVRNNLVYDVGGDGISIRDTAAPLIEHNVVYNANARSGDYSNGIWSYNSTNALIQYNEAYLTRTTKDGYGLGVDYLQDGAVLQYNYTHDNEGGSVGIYADGTWAPQSNRNFRIRNNISQNDGAATFGFYGSATNGEIYNNTVYIKGDSHSSVYKFSDWGGYASNISSKNNIFYNLGNGSYSWGQSSNITFDHNVFYGNHPVTEPSDSNKITSDPLLVNPGSGGTGMNTVDGYKLLNGSPALAGGVLIANNGGKDYWGNSVSSTAAPNIGAYNGAGTSLAGVDLQVTALQVQEASFAVGDPIHFQLTVRNNGTTATGNQTLTNEFKVDGQVVKSDSSSINLSPGQSVTFTSTAWNATKSGFLLKGSVDATNSISEAQEDNNQMSQYINLIVGKDLVPVSLSVQESSWGIGSTVHFVMNVKNQGNVPVTEWFGARFYIDGAAVEADWAGTPDAFTLNPGETVTLVSRKGWVVDREQLSLRGVADTWGAVSEVDESNNESTVSLTAPGGFTPSNDLVVTKLEVAERDFKEGEKIHFVATVKNQGTTQTPSQWLGTNFKINGTRVDWAGSTTQMAAGETRTFTSQGWIADSQELTVTAFVDNQNLISESDETNNERTEVLNSVTNLIVNPGFEDAANTAWTAWGGGSLSAAGGYSGPRAGKTGWLGGVSQYVTGLIAGEEYELSVWAKTSPGYSVTVGAKDFGGTAVKQVVTDTAYTRITLRFTPTNGWTGANIYMYADTTAVSYIDDVQLVRIPKNPNLVVNANFEGGITGWTGWGSYQVVASNAIGGANSCKVAWTGACEQTVTGLQPNTTYTFTAWGKVTSGGTGYIGVKNYGGNEQKLPISTGDYTKQTITFTTGASNTTALIYMYNNAGTAYGDDFYILKAVTP</sequence>
<evidence type="ECO:0000313" key="4">
    <source>
        <dbReference type="EMBL" id="GLX66996.1"/>
    </source>
</evidence>
<dbReference type="Pfam" id="PF07705">
    <property type="entry name" value="CARDB"/>
    <property type="match status" value="3"/>
</dbReference>
<dbReference type="InterPro" id="IPR008979">
    <property type="entry name" value="Galactose-bd-like_sf"/>
</dbReference>
<dbReference type="SUPFAM" id="SSF49785">
    <property type="entry name" value="Galactose-binding domain-like"/>
    <property type="match status" value="2"/>
</dbReference>
<dbReference type="Gene3D" id="2.60.120.260">
    <property type="entry name" value="Galactose-binding domain-like"/>
    <property type="match status" value="2"/>
</dbReference>
<feature type="signal peptide" evidence="2">
    <location>
        <begin position="1"/>
        <end position="16"/>
    </location>
</feature>
<dbReference type="InterPro" id="IPR011635">
    <property type="entry name" value="CARDB"/>
</dbReference>
<dbReference type="InterPro" id="IPR039448">
    <property type="entry name" value="Beta_helix"/>
</dbReference>
<dbReference type="Gene3D" id="2.60.40.10">
    <property type="entry name" value="Immunoglobulins"/>
    <property type="match status" value="3"/>
</dbReference>
<dbReference type="SMART" id="SM00060">
    <property type="entry name" value="FN3"/>
    <property type="match status" value="2"/>
</dbReference>
<dbReference type="InterPro" id="IPR003961">
    <property type="entry name" value="FN3_dom"/>
</dbReference>
<dbReference type="EMBL" id="BSSQ01000005">
    <property type="protein sequence ID" value="GLX66996.1"/>
    <property type="molecule type" value="Genomic_DNA"/>
</dbReference>
<keyword evidence="1" id="KW-0378">Hydrolase</keyword>
<dbReference type="InterPro" id="IPR011050">
    <property type="entry name" value="Pectin_lyase_fold/virulence"/>
</dbReference>
<dbReference type="Proteomes" id="UP001157114">
    <property type="component" value="Unassembled WGS sequence"/>
</dbReference>
<evidence type="ECO:0000313" key="5">
    <source>
        <dbReference type="Proteomes" id="UP001157114"/>
    </source>
</evidence>
<dbReference type="SMART" id="SM00710">
    <property type="entry name" value="PbH1"/>
    <property type="match status" value="8"/>
</dbReference>
<feature type="domain" description="Fibronectin type-III" evidence="3">
    <location>
        <begin position="938"/>
        <end position="1063"/>
    </location>
</feature>
<evidence type="ECO:0000256" key="1">
    <source>
        <dbReference type="ARBA" id="ARBA00022801"/>
    </source>
</evidence>
<keyword evidence="2" id="KW-0732">Signal</keyword>
<dbReference type="InterPro" id="IPR003305">
    <property type="entry name" value="CenC_carb-bd"/>
</dbReference>
<dbReference type="Pfam" id="PF13229">
    <property type="entry name" value="Beta_helix"/>
    <property type="match status" value="1"/>
</dbReference>
<dbReference type="Gene3D" id="2.160.20.10">
    <property type="entry name" value="Single-stranded right-handed beta-helix, Pectin lyase-like"/>
    <property type="match status" value="2"/>
</dbReference>
<dbReference type="InterPro" id="IPR006626">
    <property type="entry name" value="PbH1"/>
</dbReference>
<accession>A0ABQ6GBM0</accession>
<feature type="chain" id="PRO_5046378590" description="Fibronectin type-III domain-containing protein" evidence="2">
    <location>
        <begin position="17"/>
        <end position="1124"/>
    </location>
</feature>
<evidence type="ECO:0000259" key="3">
    <source>
        <dbReference type="SMART" id="SM00060"/>
    </source>
</evidence>